<organism evidence="1 2">
    <name type="scientific">Pseudomonas phage ventosus</name>
    <dbReference type="NCBI Taxonomy" id="2048980"/>
    <lineage>
        <taxon>Viruses</taxon>
        <taxon>Duplodnaviria</taxon>
        <taxon>Heunggongvirae</taxon>
        <taxon>Uroviricota</taxon>
        <taxon>Caudoviricetes</taxon>
        <taxon>Vandenendeviridae</taxon>
        <taxon>Gorskivirinae</taxon>
        <taxon>Ventosusvirus</taxon>
        <taxon>Ventosusvirus ventosus</taxon>
    </lineage>
</organism>
<accession>A0A2H4P874</accession>
<gene>
    <name evidence="1" type="ORF">CNR37_00124</name>
</gene>
<reference evidence="1 2" key="1">
    <citation type="submission" date="2017-09" db="EMBL/GenBank/DDBJ databases">
        <authorList>
            <person name="Ehlers B."/>
            <person name="Leendertz F.H."/>
        </authorList>
    </citation>
    <scope>NUCLEOTIDE SEQUENCE [LARGE SCALE GENOMIC DNA]</scope>
</reference>
<protein>
    <submittedName>
        <fullName evidence="1">Uncharacterized protein</fullName>
    </submittedName>
</protein>
<dbReference type="EMBL" id="MG018930">
    <property type="protein sequence ID" value="ATW58331.1"/>
    <property type="molecule type" value="Genomic_DNA"/>
</dbReference>
<dbReference type="Proteomes" id="UP000241096">
    <property type="component" value="Segment"/>
</dbReference>
<sequence length="33" mass="4100">MKLINYIKREFTLDGLMIEKLIWINCFIWMPLL</sequence>
<name>A0A2H4P874_9CAUD</name>
<keyword evidence="2" id="KW-1185">Reference proteome</keyword>
<proteinExistence type="predicted"/>
<evidence type="ECO:0000313" key="2">
    <source>
        <dbReference type="Proteomes" id="UP000241096"/>
    </source>
</evidence>
<evidence type="ECO:0000313" key="1">
    <source>
        <dbReference type="EMBL" id="ATW58331.1"/>
    </source>
</evidence>